<sequence>MAETSFIRRLQTRWGVHSAWQVLVILVVFALTGFSAMYIKRPIFAALGIDGTDPWWLRTLVWMVTVLPAYQVLLLLYGFLLGQFAFFWAFEKRMFDRIRKLFSR</sequence>
<proteinExistence type="predicted"/>
<keyword evidence="1" id="KW-0472">Membrane</keyword>
<protein>
    <recommendedName>
        <fullName evidence="2">DUF6787 domain-containing protein</fullName>
    </recommendedName>
</protein>
<keyword evidence="1" id="KW-0812">Transmembrane</keyword>
<dbReference type="InterPro" id="IPR046714">
    <property type="entry name" value="DUF6787"/>
</dbReference>
<evidence type="ECO:0000313" key="3">
    <source>
        <dbReference type="EMBL" id="CAA9241056.1"/>
    </source>
</evidence>
<dbReference type="EMBL" id="CADCTQ010000133">
    <property type="protein sequence ID" value="CAA9241056.1"/>
    <property type="molecule type" value="Genomic_DNA"/>
</dbReference>
<feature type="transmembrane region" description="Helical" evidence="1">
    <location>
        <begin position="20"/>
        <end position="39"/>
    </location>
</feature>
<organism evidence="3">
    <name type="scientific">uncultured Cytophagales bacterium</name>
    <dbReference type="NCBI Taxonomy" id="158755"/>
    <lineage>
        <taxon>Bacteria</taxon>
        <taxon>Pseudomonadati</taxon>
        <taxon>Bacteroidota</taxon>
        <taxon>Sphingobacteriia</taxon>
        <taxon>Sphingobacteriales</taxon>
        <taxon>environmental samples</taxon>
    </lineage>
</organism>
<accession>A0A6J4I5Q5</accession>
<evidence type="ECO:0000256" key="1">
    <source>
        <dbReference type="SAM" id="Phobius"/>
    </source>
</evidence>
<reference evidence="3" key="1">
    <citation type="submission" date="2020-02" db="EMBL/GenBank/DDBJ databases">
        <authorList>
            <person name="Meier V. D."/>
        </authorList>
    </citation>
    <scope>NUCLEOTIDE SEQUENCE</scope>
    <source>
        <strain evidence="3">AVDCRST_MAG56</strain>
    </source>
</reference>
<gene>
    <name evidence="3" type="ORF">AVDCRST_MAG56-1427</name>
</gene>
<dbReference type="AlphaFoldDB" id="A0A6J4I5Q5"/>
<name>A0A6J4I5Q5_9SPHI</name>
<evidence type="ECO:0000259" key="2">
    <source>
        <dbReference type="Pfam" id="PF20584"/>
    </source>
</evidence>
<keyword evidence="1" id="KW-1133">Transmembrane helix</keyword>
<feature type="transmembrane region" description="Helical" evidence="1">
    <location>
        <begin position="59"/>
        <end position="90"/>
    </location>
</feature>
<feature type="domain" description="DUF6787" evidence="2">
    <location>
        <begin position="24"/>
        <end position="101"/>
    </location>
</feature>
<dbReference type="Pfam" id="PF20584">
    <property type="entry name" value="DUF6787"/>
    <property type="match status" value="1"/>
</dbReference>